<dbReference type="Gene3D" id="2.60.40.10">
    <property type="entry name" value="Immunoglobulins"/>
    <property type="match status" value="2"/>
</dbReference>
<protein>
    <submittedName>
        <fullName evidence="2">Uncharacterized protein</fullName>
    </submittedName>
</protein>
<dbReference type="EMBL" id="JANBUW010000008">
    <property type="protein sequence ID" value="KAJ2851866.1"/>
    <property type="molecule type" value="Genomic_DNA"/>
</dbReference>
<accession>A0A9W8LZP5</accession>
<dbReference type="OrthoDB" id="252265at2759"/>
<dbReference type="InterPro" id="IPR013783">
    <property type="entry name" value="Ig-like_fold"/>
</dbReference>
<evidence type="ECO:0000256" key="1">
    <source>
        <dbReference type="SAM" id="MobiDB-lite"/>
    </source>
</evidence>
<sequence>MRVLVRYTAHATGEFLCRFLIENSNDPANTRYWVFRARVSQRQKPRRIELLSDPDISFGNCTSGVWYSRDISFKNISDTPVVLRFRVEGNTSGVTMRTAIRTDNGSLAFEYGASDNTQAPMPFEATLSRRPSLGEDGASEGVTATDEVISEGGSTEMTPADDSTPPSEGTRTADSGRRFATRARAAHGHKTAMFDELLIKPGSVRTMALALVGNPASSASVSAGQFGRQSFTLFCECSTVTNVQNAQLPPSAAGNERNVERLSIPCTVNMCTPFVRVSPALLDFGSVDVGTLKSLSLQVENLSQVAAVVQCKLESKVITCTRTPITIAPLQTVTVRVDIYPRRINARYRKQIIVRNVHNRLNDNVVEVRSTHVDRRRVAYHNMFYHTLVPNNEQNFVDFGPVPVNSRSMRKINLQNVCRCPLNVEVVADTAEFGTVSVFTAVKLYDENGYLTEASRLVARRLPLLERQAAMHSSIEKFKERTTDNSESVATTVRPKSRSLRPCTDLAPESSHVSATLQPDMFIDKSIEQGHVCLIPFVSSRRSIVLPASLDYLDVATASYLHKHVVRIQEQSGNGTPTAADLFKSVETPNKNHPVATNAVKNAVEVLERASQILEEIVEKLDMAPQTLFSSQEAEDVYVRRQVDLHKYIDLLIESGFLQPARKMELPSLGTKPIIVMLQPVEAADKPTPARFDANLYLKLEDRPSYLQLYTESTQKVPLGDVDQLPVRRFLIQAALFNSELEIGQKNINVGNMQVDESSRKYLVIQNRSETPLMYAIRKTGSIASGDIRFVDNRYGVVRGFDSRKVVFVFSPSLNGVYNEQISIANVLNTRGGKYATLKAAVRRPSKFYIRSLQLEFATEVPLALNQLSSDVQLLAIKNMTTKTRKLVVKSLKSLSDISPSAVDQQDIVLEPRFPEDAALSTAAAGVAAGAAASSSFHIAPILDRETEEKIESLEQKLKIAIRKNRPEKIEKYRSKLAKLRNGGSSKTGDKSDANAAGAQIQRLADDTQLIVELPPGSDINIPVAVIARSIRETVGQRKQGSEETAQGMLVVHEEKDNDNVKLVTLTAKVTDFI</sequence>
<dbReference type="PANTHER" id="PTHR39211:SF1">
    <property type="entry name" value="ABNORMAL SPINDLE-LIKE MICROCEPHALY-ASSOCIATED PROTEIN ASH DOMAIN-CONTAINING PROTEIN"/>
    <property type="match status" value="1"/>
</dbReference>
<dbReference type="PANTHER" id="PTHR39211">
    <property type="entry name" value="CHROMOSOME 7, WHOLE GENOME SHOTGUN SEQUENCE"/>
    <property type="match status" value="1"/>
</dbReference>
<name>A0A9W8LZP5_9FUNG</name>
<organism evidence="2 3">
    <name type="scientific">Coemansia brasiliensis</name>
    <dbReference type="NCBI Taxonomy" id="2650707"/>
    <lineage>
        <taxon>Eukaryota</taxon>
        <taxon>Fungi</taxon>
        <taxon>Fungi incertae sedis</taxon>
        <taxon>Zoopagomycota</taxon>
        <taxon>Kickxellomycotina</taxon>
        <taxon>Kickxellomycetes</taxon>
        <taxon>Kickxellales</taxon>
        <taxon>Kickxellaceae</taxon>
        <taxon>Coemansia</taxon>
    </lineage>
</organism>
<feature type="region of interest" description="Disordered" evidence="1">
    <location>
        <begin position="476"/>
        <end position="506"/>
    </location>
</feature>
<dbReference type="AlphaFoldDB" id="A0A9W8LZP5"/>
<feature type="region of interest" description="Disordered" evidence="1">
    <location>
        <begin position="128"/>
        <end position="176"/>
    </location>
</feature>
<gene>
    <name evidence="2" type="ORF">IWW36_000827</name>
</gene>
<feature type="compositionally biased region" description="Polar residues" evidence="1">
    <location>
        <begin position="164"/>
        <end position="173"/>
    </location>
</feature>
<keyword evidence="3" id="KW-1185">Reference proteome</keyword>
<reference evidence="2" key="1">
    <citation type="submission" date="2022-07" db="EMBL/GenBank/DDBJ databases">
        <title>Phylogenomic reconstructions and comparative analyses of Kickxellomycotina fungi.</title>
        <authorList>
            <person name="Reynolds N.K."/>
            <person name="Stajich J.E."/>
            <person name="Barry K."/>
            <person name="Grigoriev I.V."/>
            <person name="Crous P."/>
            <person name="Smith M.E."/>
        </authorList>
    </citation>
    <scope>NUCLEOTIDE SEQUENCE</scope>
    <source>
        <strain evidence="2">NRRL 1566</strain>
    </source>
</reference>
<dbReference type="Proteomes" id="UP001139887">
    <property type="component" value="Unassembled WGS sequence"/>
</dbReference>
<proteinExistence type="predicted"/>
<evidence type="ECO:0000313" key="3">
    <source>
        <dbReference type="Proteomes" id="UP001139887"/>
    </source>
</evidence>
<evidence type="ECO:0000313" key="2">
    <source>
        <dbReference type="EMBL" id="KAJ2851866.1"/>
    </source>
</evidence>
<comment type="caution">
    <text evidence="2">The sequence shown here is derived from an EMBL/GenBank/DDBJ whole genome shotgun (WGS) entry which is preliminary data.</text>
</comment>